<sequence>MNTSEEDISVQYGAQCAVLREDRPMDNSSCTSLETRDEHKDNDDCNVDCNPNKEISLDSGYFSTSEICSNLDESFEKSVKDSDNQPRNDECLGGKEGNSELSSDKATDDEWKDESGLCSSEDSMRGQSTFHTNKNPPMKLDKERTLFADEKTFRFTSDVQKEESNADDDDEDDPFYLSIRMLAKLPMIASKPRFKTGSITDKWFPTTCKAIVWKTGKQSNNSKQRRSSLG</sequence>
<protein>
    <submittedName>
        <fullName evidence="2">Uncharacterized protein</fullName>
    </submittedName>
</protein>
<feature type="compositionally biased region" description="Basic and acidic residues" evidence="1">
    <location>
        <begin position="75"/>
        <end position="93"/>
    </location>
</feature>
<gene>
    <name evidence="2" type="ORF">FSP39_021502</name>
</gene>
<dbReference type="AlphaFoldDB" id="A0AA88YJB1"/>
<accession>A0AA88YJB1</accession>
<feature type="region of interest" description="Disordered" evidence="1">
    <location>
        <begin position="75"/>
        <end position="143"/>
    </location>
</feature>
<evidence type="ECO:0000313" key="3">
    <source>
        <dbReference type="Proteomes" id="UP001186944"/>
    </source>
</evidence>
<evidence type="ECO:0000256" key="1">
    <source>
        <dbReference type="SAM" id="MobiDB-lite"/>
    </source>
</evidence>
<proteinExistence type="predicted"/>
<comment type="caution">
    <text evidence="2">The sequence shown here is derived from an EMBL/GenBank/DDBJ whole genome shotgun (WGS) entry which is preliminary data.</text>
</comment>
<feature type="compositionally biased region" description="Basic and acidic residues" evidence="1">
    <location>
        <begin position="34"/>
        <end position="43"/>
    </location>
</feature>
<dbReference type="Proteomes" id="UP001186944">
    <property type="component" value="Unassembled WGS sequence"/>
</dbReference>
<dbReference type="EMBL" id="VSWD01000006">
    <property type="protein sequence ID" value="KAK3100539.1"/>
    <property type="molecule type" value="Genomic_DNA"/>
</dbReference>
<feature type="compositionally biased region" description="Polar residues" evidence="1">
    <location>
        <begin position="117"/>
        <end position="135"/>
    </location>
</feature>
<reference evidence="2" key="1">
    <citation type="submission" date="2019-08" db="EMBL/GenBank/DDBJ databases">
        <title>The improved chromosome-level genome for the pearl oyster Pinctada fucata martensii using PacBio sequencing and Hi-C.</title>
        <authorList>
            <person name="Zheng Z."/>
        </authorList>
    </citation>
    <scope>NUCLEOTIDE SEQUENCE</scope>
    <source>
        <strain evidence="2">ZZ-2019</strain>
        <tissue evidence="2">Adductor muscle</tissue>
    </source>
</reference>
<organism evidence="2 3">
    <name type="scientific">Pinctada imbricata</name>
    <name type="common">Atlantic pearl-oyster</name>
    <name type="synonym">Pinctada martensii</name>
    <dbReference type="NCBI Taxonomy" id="66713"/>
    <lineage>
        <taxon>Eukaryota</taxon>
        <taxon>Metazoa</taxon>
        <taxon>Spiralia</taxon>
        <taxon>Lophotrochozoa</taxon>
        <taxon>Mollusca</taxon>
        <taxon>Bivalvia</taxon>
        <taxon>Autobranchia</taxon>
        <taxon>Pteriomorphia</taxon>
        <taxon>Pterioida</taxon>
        <taxon>Pterioidea</taxon>
        <taxon>Pteriidae</taxon>
        <taxon>Pinctada</taxon>
    </lineage>
</organism>
<name>A0AA88YJB1_PINIB</name>
<evidence type="ECO:0000313" key="2">
    <source>
        <dbReference type="EMBL" id="KAK3100539.1"/>
    </source>
</evidence>
<feature type="compositionally biased region" description="Basic and acidic residues" evidence="1">
    <location>
        <begin position="102"/>
        <end position="115"/>
    </location>
</feature>
<keyword evidence="3" id="KW-1185">Reference proteome</keyword>
<feature type="region of interest" description="Disordered" evidence="1">
    <location>
        <begin position="25"/>
        <end position="48"/>
    </location>
</feature>